<dbReference type="Proteomes" id="UP000325641">
    <property type="component" value="Chromosome"/>
</dbReference>
<evidence type="ECO:0000256" key="1">
    <source>
        <dbReference type="SAM" id="SignalP"/>
    </source>
</evidence>
<organism evidence="2 3">
    <name type="scientific">Bradyrhizobium betae</name>
    <dbReference type="NCBI Taxonomy" id="244734"/>
    <lineage>
        <taxon>Bacteria</taxon>
        <taxon>Pseudomonadati</taxon>
        <taxon>Pseudomonadota</taxon>
        <taxon>Alphaproteobacteria</taxon>
        <taxon>Hyphomicrobiales</taxon>
        <taxon>Nitrobacteraceae</taxon>
        <taxon>Bradyrhizobium</taxon>
    </lineage>
</organism>
<protein>
    <submittedName>
        <fullName evidence="2">Uncharacterized protein</fullName>
    </submittedName>
</protein>
<dbReference type="RefSeq" id="WP_151645987.1">
    <property type="nucleotide sequence ID" value="NZ_CP044543.1"/>
</dbReference>
<proteinExistence type="predicted"/>
<dbReference type="KEGG" id="bbet:F8237_15745"/>
<dbReference type="EMBL" id="CP044543">
    <property type="protein sequence ID" value="QFI73730.1"/>
    <property type="molecule type" value="Genomic_DNA"/>
</dbReference>
<evidence type="ECO:0000313" key="3">
    <source>
        <dbReference type="Proteomes" id="UP000325641"/>
    </source>
</evidence>
<evidence type="ECO:0000313" key="2">
    <source>
        <dbReference type="EMBL" id="QFI73730.1"/>
    </source>
</evidence>
<sequence length="285" mass="31804">MKYFGKRAVLGFSFALISTAAYSAQKTCASLLQMQDIVARQLYVLPSGSPLEPVKSLKRQSPPSLAYIVPSHAYNSGVVILKVRHHLVAPAPATTPQRITLSRIAYRTPCNGKPDVQTPEATYEPDVTQYVNYHKYQLPDPLMDRVHADLGNRPKGWWGESDNRCVSTSSWDIRPQLQFEDSITDRQVIGVVGYFGNRVTTAFQAPQATGTAVAASPAYSAYRDLAVRVLPYRKSPDRFSCINIPISTAPAGTDWTDVMIIDADDARYPRDTLLDPQKTWRIQWN</sequence>
<accession>A0A5P6P605</accession>
<gene>
    <name evidence="2" type="ORF">F8237_15745</name>
</gene>
<feature type="signal peptide" evidence="1">
    <location>
        <begin position="1"/>
        <end position="23"/>
    </location>
</feature>
<keyword evidence="1" id="KW-0732">Signal</keyword>
<dbReference type="AlphaFoldDB" id="A0A5P6P605"/>
<name>A0A5P6P605_9BRAD</name>
<feature type="chain" id="PRO_5025030340" evidence="1">
    <location>
        <begin position="24"/>
        <end position="285"/>
    </location>
</feature>
<reference evidence="3" key="1">
    <citation type="submission" date="2019-10" db="EMBL/GenBank/DDBJ databases">
        <title>Complete Genome Sequence of Bradyrhizobium betae type strain PL7HG1T.</title>
        <authorList>
            <person name="Bromfield E.S.P."/>
            <person name="Cloutier S."/>
        </authorList>
    </citation>
    <scope>NUCLEOTIDE SEQUENCE [LARGE SCALE GENOMIC DNA]</scope>
    <source>
        <strain evidence="3">PL7HG1</strain>
    </source>
</reference>